<name>A0A1J4SHW2_9BACT</name>
<accession>A0A1J4SHW2</accession>
<dbReference type="GO" id="GO:0004853">
    <property type="term" value="F:uroporphyrinogen decarboxylase activity"/>
    <property type="evidence" value="ECO:0007669"/>
    <property type="project" value="InterPro"/>
</dbReference>
<comment type="caution">
    <text evidence="2">The sequence shown here is derived from an EMBL/GenBank/DDBJ whole genome shotgun (WGS) entry which is preliminary data.</text>
</comment>
<dbReference type="InterPro" id="IPR000257">
    <property type="entry name" value="Uroporphyrinogen_deCOase"/>
</dbReference>
<dbReference type="Proteomes" id="UP000182278">
    <property type="component" value="Unassembled WGS sequence"/>
</dbReference>
<dbReference type="AlphaFoldDB" id="A0A1J4SHW2"/>
<feature type="domain" description="Uroporphyrinogen decarboxylase (URO-D)" evidence="1">
    <location>
        <begin position="136"/>
        <end position="347"/>
    </location>
</feature>
<sequence>MKVTPKERFALVINNKEADRPIVDLQTVDEIRKGLKYHFQIDSDDKLLILFHVDVRSVPPDYIGSPLKKFPDGSVESVFGYRSKEIITSFGKSFQQVYHPLAEVNTIDDFRKKYSFPPYEYYDFEGIKEKANKYSNYVLDAGWMSIWYLYFYLRGMEQSLIDMLLNKEFFHYVMRSISEYWKGYMKRVLESAEGSIDYVMTYEDFGTTEGLLVSLDNIRNDILIYYKDFAQFVYNYGAKFAFHSCGSIYPVIPDLINLGVSILDPIQVSAKGMEIKFLKERYGDKLTFRGGIDTTKLLPRGSREEVKAKVKNTVDVLWKNGGYIFCSSNAINADTPIENVLSMYEVVLGDKFWKK</sequence>
<dbReference type="PANTHER" id="PTHR47099">
    <property type="entry name" value="METHYLCOBAMIDE:COM METHYLTRANSFERASE MTBA"/>
    <property type="match status" value="1"/>
</dbReference>
<dbReference type="STRING" id="1817893.AUJ66_02140"/>
<dbReference type="GO" id="GO:0006779">
    <property type="term" value="P:porphyrin-containing compound biosynthetic process"/>
    <property type="evidence" value="ECO:0007669"/>
    <property type="project" value="InterPro"/>
</dbReference>
<protein>
    <recommendedName>
        <fullName evidence="1">Uroporphyrinogen decarboxylase (URO-D) domain-containing protein</fullName>
    </recommendedName>
</protein>
<dbReference type="InterPro" id="IPR038071">
    <property type="entry name" value="UROD/MetE-like_sf"/>
</dbReference>
<dbReference type="EMBL" id="MNUO01000033">
    <property type="protein sequence ID" value="OIN97853.1"/>
    <property type="molecule type" value="Genomic_DNA"/>
</dbReference>
<dbReference type="InterPro" id="IPR052024">
    <property type="entry name" value="Methanogen_methyltrans"/>
</dbReference>
<reference evidence="2 3" key="1">
    <citation type="journal article" date="2016" name="Environ. Microbiol.">
        <title>Genomic resolution of a cold subsurface aquifer community provides metabolic insights for novel microbes adapted to high CO concentrations.</title>
        <authorList>
            <person name="Probst A.J."/>
            <person name="Castelle C.J."/>
            <person name="Singh A."/>
            <person name="Brown C.T."/>
            <person name="Anantharaman K."/>
            <person name="Sharon I."/>
            <person name="Hug L.A."/>
            <person name="Burstein D."/>
            <person name="Emerson J.B."/>
            <person name="Thomas B.C."/>
            <person name="Banfield J.F."/>
        </authorList>
    </citation>
    <scope>NUCLEOTIDE SEQUENCE [LARGE SCALE GENOMIC DNA]</scope>
    <source>
        <strain evidence="2">CG1_02_38_46</strain>
    </source>
</reference>
<gene>
    <name evidence="2" type="ORF">AUJ66_02140</name>
</gene>
<evidence type="ECO:0000313" key="3">
    <source>
        <dbReference type="Proteomes" id="UP000182278"/>
    </source>
</evidence>
<evidence type="ECO:0000313" key="2">
    <source>
        <dbReference type="EMBL" id="OIN97853.1"/>
    </source>
</evidence>
<dbReference type="Gene3D" id="3.20.20.210">
    <property type="match status" value="1"/>
</dbReference>
<dbReference type="PANTHER" id="PTHR47099:SF1">
    <property type="entry name" value="METHYLCOBAMIDE:COM METHYLTRANSFERASE MTBA"/>
    <property type="match status" value="1"/>
</dbReference>
<dbReference type="SUPFAM" id="SSF51726">
    <property type="entry name" value="UROD/MetE-like"/>
    <property type="match status" value="1"/>
</dbReference>
<proteinExistence type="predicted"/>
<dbReference type="Pfam" id="PF01208">
    <property type="entry name" value="URO-D"/>
    <property type="match status" value="1"/>
</dbReference>
<organism evidence="2 3">
    <name type="scientific">Candidatus Desantisbacteria bacterium CG1_02_38_46</name>
    <dbReference type="NCBI Taxonomy" id="1817893"/>
    <lineage>
        <taxon>Bacteria</taxon>
        <taxon>Candidatus Desantisiibacteriota</taxon>
    </lineage>
</organism>
<evidence type="ECO:0000259" key="1">
    <source>
        <dbReference type="Pfam" id="PF01208"/>
    </source>
</evidence>